<sequence>MTAEVIAANEDEVVLQVKFKLNGSLMDMEESIQLAVNEIGSLATHQALKKFDTTGAPIQIGSIRMTSKGEELKRYETPYGAVDVARHVYQTSKGGKIYCPLDERARIITSSTPRFAKIISHKYTQLSARELSEDLQINHGRSVSRSFLQNVVDVVGSIAQATEEDWMYEIPKQEDRVATVSLSLDGTCILMRGDGYREAMAGTVSLYNQSGERLHTIYLGASPEYGKSKFLERLERTIYHVRLQYPDAQYVGIADGAKVNWDFLDKHTECQILDFYHATEYLSDVARAVHPGPILEGKRRDWLADACHRLKHDKNAALDLLEEMKKIDTSRIKDEIESKLKAAITYFTNQAHRMKYDQYRAMNLPIGSGVTEAACKTLVKQRLCRSGMKWKDKGAAIVLRLRALVCTKGCWEQFWDRINQAGLAGLADIK</sequence>
<evidence type="ECO:0000313" key="2">
    <source>
        <dbReference type="Proteomes" id="UP000228952"/>
    </source>
</evidence>
<dbReference type="Proteomes" id="UP000228952">
    <property type="component" value="Unassembled WGS sequence"/>
</dbReference>
<evidence type="ECO:0000313" key="1">
    <source>
        <dbReference type="EMBL" id="PJA14675.1"/>
    </source>
</evidence>
<dbReference type="EMBL" id="PFQB01000042">
    <property type="protein sequence ID" value="PJA14675.1"/>
    <property type="molecule type" value="Genomic_DNA"/>
</dbReference>
<organism evidence="1 2">
    <name type="scientific">Candidatus Dojkabacteria bacterium CG_4_10_14_0_2_um_filter_Dojkabacteria_WS6_41_15</name>
    <dbReference type="NCBI Taxonomy" id="2014249"/>
    <lineage>
        <taxon>Bacteria</taxon>
        <taxon>Candidatus Dojkabacteria</taxon>
    </lineage>
</organism>
<proteinExistence type="predicted"/>
<name>A0A2M7W2D6_9BACT</name>
<gene>
    <name evidence="1" type="ORF">COX64_01735</name>
</gene>
<protein>
    <submittedName>
        <fullName evidence="1">ISKra4 family transposase</fullName>
    </submittedName>
</protein>
<reference evidence="2" key="1">
    <citation type="submission" date="2017-09" db="EMBL/GenBank/DDBJ databases">
        <title>Depth-based differentiation of microbial function through sediment-hosted aquifers and enrichment of novel symbionts in the deep terrestrial subsurface.</title>
        <authorList>
            <person name="Probst A.J."/>
            <person name="Ladd B."/>
            <person name="Jarett J.K."/>
            <person name="Geller-Mcgrath D.E."/>
            <person name="Sieber C.M.K."/>
            <person name="Emerson J.B."/>
            <person name="Anantharaman K."/>
            <person name="Thomas B.C."/>
            <person name="Malmstrom R."/>
            <person name="Stieglmeier M."/>
            <person name="Klingl A."/>
            <person name="Woyke T."/>
            <person name="Ryan C.M."/>
            <person name="Banfield J.F."/>
        </authorList>
    </citation>
    <scope>NUCLEOTIDE SEQUENCE [LARGE SCALE GENOMIC DNA]</scope>
</reference>
<dbReference type="AlphaFoldDB" id="A0A2M7W2D6"/>
<dbReference type="NCBIfam" id="NF033572">
    <property type="entry name" value="transpos_ISKra4"/>
    <property type="match status" value="1"/>
</dbReference>
<accession>A0A2M7W2D6</accession>
<comment type="caution">
    <text evidence="1">The sequence shown here is derived from an EMBL/GenBank/DDBJ whole genome shotgun (WGS) entry which is preliminary data.</text>
</comment>